<sequence>MEMFPAADSEQFEYIKTILNESDYYVLVVAGRYGSIAEDGDSYTEKEFNYAVEQGIPILAFVKKDISTIPLGKVDTDSLKRKKLELFRSKVFDGRLAKFWNNTSELKYELHSSLSRAFKMNPRIGWVRGDTLMTNDSYEKLHTLET</sequence>
<dbReference type="Proteomes" id="UP000283975">
    <property type="component" value="Unassembled WGS sequence"/>
</dbReference>
<organism evidence="2 3">
    <name type="scientific">Enterocloster bolteae</name>
    <dbReference type="NCBI Taxonomy" id="208479"/>
    <lineage>
        <taxon>Bacteria</taxon>
        <taxon>Bacillati</taxon>
        <taxon>Bacillota</taxon>
        <taxon>Clostridia</taxon>
        <taxon>Lachnospirales</taxon>
        <taxon>Lachnospiraceae</taxon>
        <taxon>Enterocloster</taxon>
    </lineage>
</organism>
<protein>
    <submittedName>
        <fullName evidence="2">DUF4062 domain-containing protein</fullName>
    </submittedName>
</protein>
<name>A0A414AVZ5_9FIRM</name>
<evidence type="ECO:0000313" key="2">
    <source>
        <dbReference type="EMBL" id="RHC55968.1"/>
    </source>
</evidence>
<reference evidence="2 3" key="1">
    <citation type="submission" date="2018-08" db="EMBL/GenBank/DDBJ databases">
        <title>A genome reference for cultivated species of the human gut microbiota.</title>
        <authorList>
            <person name="Zou Y."/>
            <person name="Xue W."/>
            <person name="Luo G."/>
        </authorList>
    </citation>
    <scope>NUCLEOTIDE SEQUENCE [LARGE SCALE GENOMIC DNA]</scope>
    <source>
        <strain evidence="2 3">AM35-14</strain>
    </source>
</reference>
<dbReference type="AlphaFoldDB" id="A0A414AVZ5"/>
<gene>
    <name evidence="2" type="ORF">DW839_12475</name>
</gene>
<dbReference type="Pfam" id="PF13271">
    <property type="entry name" value="DUF4062"/>
    <property type="match status" value="1"/>
</dbReference>
<evidence type="ECO:0000259" key="1">
    <source>
        <dbReference type="Pfam" id="PF13271"/>
    </source>
</evidence>
<comment type="caution">
    <text evidence="2">The sequence shown here is derived from an EMBL/GenBank/DDBJ whole genome shotgun (WGS) entry which is preliminary data.</text>
</comment>
<evidence type="ECO:0000313" key="3">
    <source>
        <dbReference type="Proteomes" id="UP000283975"/>
    </source>
</evidence>
<feature type="domain" description="DUF4062" evidence="1">
    <location>
        <begin position="1"/>
        <end position="51"/>
    </location>
</feature>
<dbReference type="EMBL" id="QSHZ01000011">
    <property type="protein sequence ID" value="RHC55968.1"/>
    <property type="molecule type" value="Genomic_DNA"/>
</dbReference>
<accession>A0A414AVZ5</accession>
<proteinExistence type="predicted"/>
<dbReference type="InterPro" id="IPR025139">
    <property type="entry name" value="DUF4062"/>
</dbReference>